<proteinExistence type="predicted"/>
<dbReference type="Proteomes" id="UP001224775">
    <property type="component" value="Unassembled WGS sequence"/>
</dbReference>
<dbReference type="AlphaFoldDB" id="A0AAD8YKH2"/>
<evidence type="ECO:0000313" key="3">
    <source>
        <dbReference type="Proteomes" id="UP001224775"/>
    </source>
</evidence>
<comment type="caution">
    <text evidence="2">The sequence shown here is derived from an EMBL/GenBank/DDBJ whole genome shotgun (WGS) entry which is preliminary data.</text>
</comment>
<gene>
    <name evidence="2" type="ORF">QTG54_001760</name>
</gene>
<name>A0AAD8YKH2_9STRA</name>
<sequence length="388" mass="44271">MSSPGPSKKIRSQPPDVIVAVGSGESMQEFHCYRVILSFASDYFDTMLSASMIENETGRIEFTNKDPLMWKKFYSFIDPDKLSVAETHATIDVTTAITFVPWFHEFQMTSFLKKCDVVLAERVEKIRAYEHEFLSFNDCDVDNGGLQEVIELLKLSCTYDLDKSKDKTEEYICSLLETIQNTSDLFDVHRIKSLHSLFAPVDIEQCTVFYEDGEEEIVKEIIPAGKSKRICNAFLNMLVSSDKPEFIYDLVSHLSLETINNAEVFPLLLHSYVLRAASVATTLSYKRKLADRDESLGAAKCVINDLLLKTPGTSEQYNELFQSIEGQIDTQTSQGWECLFQKGVLTPTRVKQQCRENMRRLNHATSVSGWRSPTVDDWRVRSRNQRSV</sequence>
<dbReference type="EMBL" id="JATAAI010000002">
    <property type="protein sequence ID" value="KAK1747797.1"/>
    <property type="molecule type" value="Genomic_DNA"/>
</dbReference>
<protein>
    <recommendedName>
        <fullName evidence="1">BTB domain-containing protein</fullName>
    </recommendedName>
</protein>
<dbReference type="InterPro" id="IPR011333">
    <property type="entry name" value="SKP1/BTB/POZ_sf"/>
</dbReference>
<dbReference type="Pfam" id="PF00651">
    <property type="entry name" value="BTB"/>
    <property type="match status" value="1"/>
</dbReference>
<accession>A0AAD8YKH2</accession>
<evidence type="ECO:0000313" key="2">
    <source>
        <dbReference type="EMBL" id="KAK1747797.1"/>
    </source>
</evidence>
<organism evidence="2 3">
    <name type="scientific">Skeletonema marinoi</name>
    <dbReference type="NCBI Taxonomy" id="267567"/>
    <lineage>
        <taxon>Eukaryota</taxon>
        <taxon>Sar</taxon>
        <taxon>Stramenopiles</taxon>
        <taxon>Ochrophyta</taxon>
        <taxon>Bacillariophyta</taxon>
        <taxon>Coscinodiscophyceae</taxon>
        <taxon>Thalassiosirophycidae</taxon>
        <taxon>Thalassiosirales</taxon>
        <taxon>Skeletonemataceae</taxon>
        <taxon>Skeletonema</taxon>
        <taxon>Skeletonema marinoi-dohrnii complex</taxon>
    </lineage>
</organism>
<dbReference type="InterPro" id="IPR000210">
    <property type="entry name" value="BTB/POZ_dom"/>
</dbReference>
<reference evidence="2" key="1">
    <citation type="submission" date="2023-06" db="EMBL/GenBank/DDBJ databases">
        <title>Survivors Of The Sea: Transcriptome response of Skeletonema marinoi to long-term dormancy.</title>
        <authorList>
            <person name="Pinder M.I.M."/>
            <person name="Kourtchenko O."/>
            <person name="Robertson E.K."/>
            <person name="Larsson T."/>
            <person name="Maumus F."/>
            <person name="Osuna-Cruz C.M."/>
            <person name="Vancaester E."/>
            <person name="Stenow R."/>
            <person name="Vandepoele K."/>
            <person name="Ploug H."/>
            <person name="Bruchert V."/>
            <person name="Godhe A."/>
            <person name="Topel M."/>
        </authorList>
    </citation>
    <scope>NUCLEOTIDE SEQUENCE</scope>
    <source>
        <strain evidence="2">R05AC</strain>
    </source>
</reference>
<feature type="domain" description="BTB" evidence="1">
    <location>
        <begin position="15"/>
        <end position="86"/>
    </location>
</feature>
<keyword evidence="3" id="KW-1185">Reference proteome</keyword>
<dbReference type="PROSITE" id="PS50097">
    <property type="entry name" value="BTB"/>
    <property type="match status" value="1"/>
</dbReference>
<dbReference type="SUPFAM" id="SSF54695">
    <property type="entry name" value="POZ domain"/>
    <property type="match status" value="1"/>
</dbReference>
<dbReference type="CDD" id="cd18186">
    <property type="entry name" value="BTB_POZ_ZBTB_KLHL-like"/>
    <property type="match status" value="1"/>
</dbReference>
<dbReference type="Gene3D" id="3.30.710.10">
    <property type="entry name" value="Potassium Channel Kv1.1, Chain A"/>
    <property type="match status" value="1"/>
</dbReference>
<evidence type="ECO:0000259" key="1">
    <source>
        <dbReference type="PROSITE" id="PS50097"/>
    </source>
</evidence>